<protein>
    <submittedName>
        <fullName evidence="2">AAA family ATPase</fullName>
    </submittedName>
</protein>
<dbReference type="RefSeq" id="WP_173266396.1">
    <property type="nucleotide sequence ID" value="NZ_BLLG01000020.1"/>
</dbReference>
<dbReference type="Gene3D" id="3.40.50.300">
    <property type="entry name" value="P-loop containing nucleotide triphosphate hydrolases"/>
    <property type="match status" value="1"/>
</dbReference>
<dbReference type="Proteomes" id="UP000484988">
    <property type="component" value="Unassembled WGS sequence"/>
</dbReference>
<dbReference type="EMBL" id="BLLG01000020">
    <property type="protein sequence ID" value="GFH38771.1"/>
    <property type="molecule type" value="Genomic_DNA"/>
</dbReference>
<feature type="compositionally biased region" description="Basic and acidic residues" evidence="1">
    <location>
        <begin position="192"/>
        <end position="203"/>
    </location>
</feature>
<evidence type="ECO:0000256" key="1">
    <source>
        <dbReference type="SAM" id="MobiDB-lite"/>
    </source>
</evidence>
<name>A0A6A0B2K5_9ACTN</name>
<evidence type="ECO:0000313" key="3">
    <source>
        <dbReference type="Proteomes" id="UP000484988"/>
    </source>
</evidence>
<organism evidence="2 3">
    <name type="scientific">Streptomyces pacificus</name>
    <dbReference type="NCBI Taxonomy" id="2705029"/>
    <lineage>
        <taxon>Bacteria</taxon>
        <taxon>Bacillati</taxon>
        <taxon>Actinomycetota</taxon>
        <taxon>Actinomycetes</taxon>
        <taxon>Kitasatosporales</taxon>
        <taxon>Streptomycetaceae</taxon>
        <taxon>Streptomyces</taxon>
    </lineage>
</organism>
<sequence length="219" mass="24292">MPDHPRFESLEGLRGTGKSTLAPMLAAARQAVLVATVPSLYQPLRHAVDERTNVEARMCLYLSALFTAAEEIQHHLDAGVPVVVESYFARCLATHRALGARLGITLPSWLPKPVTYHLVCDDNERQRRLARRNKPASRWDALIETVTHRVTDAYASFPMHRVDTTGRSPDEVLRVITDTDTQTDTDTLGAHSHADTEPVEAHPHLLPAVPRHVAGARRP</sequence>
<dbReference type="AlphaFoldDB" id="A0A6A0B2K5"/>
<evidence type="ECO:0000313" key="2">
    <source>
        <dbReference type="EMBL" id="GFH38771.1"/>
    </source>
</evidence>
<feature type="region of interest" description="Disordered" evidence="1">
    <location>
        <begin position="180"/>
        <end position="219"/>
    </location>
</feature>
<comment type="caution">
    <text evidence="2">The sequence shown here is derived from an EMBL/GenBank/DDBJ whole genome shotgun (WGS) entry which is preliminary data.</text>
</comment>
<dbReference type="InterPro" id="IPR027417">
    <property type="entry name" value="P-loop_NTPase"/>
</dbReference>
<keyword evidence="3" id="KW-1185">Reference proteome</keyword>
<accession>A0A6A0B2K5</accession>
<dbReference type="SUPFAM" id="SSF52540">
    <property type="entry name" value="P-loop containing nucleoside triphosphate hydrolases"/>
    <property type="match status" value="1"/>
</dbReference>
<gene>
    <name evidence="2" type="ORF">SCWH03_50230</name>
</gene>
<reference evidence="2 3" key="1">
    <citation type="submission" date="2020-02" db="EMBL/GenBank/DDBJ databases">
        <title>Whole Genome Shotgun Sequence of Streptomyces sp. strain CWH03.</title>
        <authorList>
            <person name="Dohra H."/>
            <person name="Kodani S."/>
            <person name="Yamamura H."/>
        </authorList>
    </citation>
    <scope>NUCLEOTIDE SEQUENCE [LARGE SCALE GENOMIC DNA]</scope>
    <source>
        <strain evidence="2 3">CWH03</strain>
    </source>
</reference>
<proteinExistence type="predicted"/>